<dbReference type="GO" id="GO:0004493">
    <property type="term" value="F:methylmalonyl-CoA epimerase activity"/>
    <property type="evidence" value="ECO:0007669"/>
    <property type="project" value="TreeGrafter"/>
</dbReference>
<organism evidence="3 4">
    <name type="scientific">Emergencia timonensis</name>
    <dbReference type="NCBI Taxonomy" id="1776384"/>
    <lineage>
        <taxon>Bacteria</taxon>
        <taxon>Bacillati</taxon>
        <taxon>Bacillota</taxon>
        <taxon>Clostridia</taxon>
        <taxon>Peptostreptococcales</taxon>
        <taxon>Anaerovoracaceae</taxon>
        <taxon>Emergencia</taxon>
    </lineage>
</organism>
<comment type="caution">
    <text evidence="3">The sequence shown here is derived from an EMBL/GenBank/DDBJ whole genome shotgun (WGS) entry which is preliminary data.</text>
</comment>
<dbReference type="AlphaFoldDB" id="A0A415DTI1"/>
<evidence type="ECO:0000313" key="4">
    <source>
        <dbReference type="Proteomes" id="UP000284841"/>
    </source>
</evidence>
<dbReference type="PROSITE" id="PS51819">
    <property type="entry name" value="VOC"/>
    <property type="match status" value="1"/>
</dbReference>
<evidence type="ECO:0000256" key="1">
    <source>
        <dbReference type="ARBA" id="ARBA00022723"/>
    </source>
</evidence>
<dbReference type="InterPro" id="IPR004360">
    <property type="entry name" value="Glyas_Fos-R_dOase_dom"/>
</dbReference>
<protein>
    <submittedName>
        <fullName evidence="3">VOC family protein</fullName>
    </submittedName>
</protein>
<sequence>MKYLWTTMHVKNLEESIAFYEEVVGLKLEHRFPAGPGTEIAFMKSEGTETKVELLCRADFDGRREDAALSLGFETKDLDGKMAELKAKGYAVSDVISPNPKSRFFFVKDPNGIDIQFVEE</sequence>
<evidence type="ECO:0000259" key="2">
    <source>
        <dbReference type="PROSITE" id="PS51819"/>
    </source>
</evidence>
<dbReference type="OrthoDB" id="192739at2"/>
<dbReference type="SUPFAM" id="SSF54593">
    <property type="entry name" value="Glyoxalase/Bleomycin resistance protein/Dihydroxybiphenyl dioxygenase"/>
    <property type="match status" value="1"/>
</dbReference>
<dbReference type="Gene3D" id="3.10.180.10">
    <property type="entry name" value="2,3-Dihydroxybiphenyl 1,2-Dioxygenase, domain 1"/>
    <property type="match status" value="1"/>
</dbReference>
<keyword evidence="4" id="KW-1185">Reference proteome</keyword>
<dbReference type="Proteomes" id="UP000284841">
    <property type="component" value="Unassembled WGS sequence"/>
</dbReference>
<dbReference type="PANTHER" id="PTHR43048">
    <property type="entry name" value="METHYLMALONYL-COA EPIMERASE"/>
    <property type="match status" value="1"/>
</dbReference>
<dbReference type="GO" id="GO:0046491">
    <property type="term" value="P:L-methylmalonyl-CoA metabolic process"/>
    <property type="evidence" value="ECO:0007669"/>
    <property type="project" value="TreeGrafter"/>
</dbReference>
<name>A0A415DTI1_9FIRM</name>
<dbReference type="Pfam" id="PF00903">
    <property type="entry name" value="Glyoxalase"/>
    <property type="match status" value="1"/>
</dbReference>
<dbReference type="InterPro" id="IPR029068">
    <property type="entry name" value="Glyas_Bleomycin-R_OHBP_Dase"/>
</dbReference>
<dbReference type="RefSeq" id="WP_118336719.1">
    <property type="nucleotide sequence ID" value="NZ_AP025567.1"/>
</dbReference>
<dbReference type="STRING" id="1776384.GCA_900086585_00292"/>
<reference evidence="3 4" key="1">
    <citation type="submission" date="2018-08" db="EMBL/GenBank/DDBJ databases">
        <title>A genome reference for cultivated species of the human gut microbiota.</title>
        <authorList>
            <person name="Zou Y."/>
            <person name="Xue W."/>
            <person name="Luo G."/>
        </authorList>
    </citation>
    <scope>NUCLEOTIDE SEQUENCE [LARGE SCALE GENOMIC DNA]</scope>
    <source>
        <strain evidence="3 4">AM07-24</strain>
    </source>
</reference>
<gene>
    <name evidence="3" type="ORF">DW099_19245</name>
</gene>
<evidence type="ECO:0000313" key="3">
    <source>
        <dbReference type="EMBL" id="RHJ83134.1"/>
    </source>
</evidence>
<dbReference type="EMBL" id="QRMS01000010">
    <property type="protein sequence ID" value="RHJ83134.1"/>
    <property type="molecule type" value="Genomic_DNA"/>
</dbReference>
<proteinExistence type="predicted"/>
<keyword evidence="1" id="KW-0479">Metal-binding</keyword>
<feature type="domain" description="VOC" evidence="2">
    <location>
        <begin position="2"/>
        <end position="120"/>
    </location>
</feature>
<dbReference type="PANTHER" id="PTHR43048:SF3">
    <property type="entry name" value="METHYLMALONYL-COA EPIMERASE, MITOCHONDRIAL"/>
    <property type="match status" value="1"/>
</dbReference>
<accession>A0A415DTI1</accession>
<dbReference type="InterPro" id="IPR037523">
    <property type="entry name" value="VOC_core"/>
</dbReference>
<dbReference type="CDD" id="cd06587">
    <property type="entry name" value="VOC"/>
    <property type="match status" value="1"/>
</dbReference>
<dbReference type="InterPro" id="IPR051785">
    <property type="entry name" value="MMCE/EMCE_epimerase"/>
</dbReference>
<dbReference type="GO" id="GO:0046872">
    <property type="term" value="F:metal ion binding"/>
    <property type="evidence" value="ECO:0007669"/>
    <property type="project" value="UniProtKB-KW"/>
</dbReference>